<sequence>MLGVHSVQVYRTELLLENEEIRSEVHIHTSKRLKLTNIDEVESLIQDDLVPCQDLFSTGKPLPKAVKGCRIPFVCSKDGTEKNKGRYSCIVSGSRYLTYCGASDIRRLQLCDVGFRPIPNTENTGVHDSDPPEVQDTASAKPIEYKTSVGELKKKVIILLYPDNSKLLSPLRPIANQEDISCDSLFTNENPYLGSPDVMCKVRLSCAGSPHAYHCLIRLKAKAKQLIFCGAKNIEQDEHILYCDNQFLGIKPDEDFHTPGDGPVSFQTSTIGARYIVKLKVIIRGRRKRIDSTGPMSNEPYLPCSRLFTMKARLRRGSKGCKVNFACKGNPGAYKCLLRETQEGQDLSYCGSPDLDGNQISYCDPQVLGVKQISENTHKGKIMRYKTTIIGKSQDSMVSIYLLQETVKFRQLMKAKLDGNEQQVPCDLLYSKPTRQPNPHDCQLQLYCAGNSHPSTCLLTQPGAMVLHHCGPERRDRFEVCNMQNLEIGEDEDTRTDSGQEDCDGDIDMTEAPGLGDPTQPNYYVVHLRSPPTDSDSRAFLYIDPLGTINYLQGTGDSHTNPWHPMCWELPQYDPGFYAPSTACQAAIGCLDDILEAKYIGCRLIQEGDLWGVDRCQFAVIEGLPWCNFNDNGFKAGGF</sequence>
<dbReference type="AlphaFoldDB" id="A0A9W9I3H8"/>
<reference evidence="1" key="1">
    <citation type="submission" date="2022-11" db="EMBL/GenBank/DDBJ databases">
        <authorList>
            <person name="Petersen C."/>
        </authorList>
    </citation>
    <scope>NUCLEOTIDE SEQUENCE</scope>
    <source>
        <strain evidence="1">IBT 21917</strain>
    </source>
</reference>
<comment type="caution">
    <text evidence="1">The sequence shown here is derived from an EMBL/GenBank/DDBJ whole genome shotgun (WGS) entry which is preliminary data.</text>
</comment>
<dbReference type="EMBL" id="JAPQKO010000005">
    <property type="protein sequence ID" value="KAJ5161350.1"/>
    <property type="molecule type" value="Genomic_DNA"/>
</dbReference>
<evidence type="ECO:0000313" key="2">
    <source>
        <dbReference type="Proteomes" id="UP001146351"/>
    </source>
</evidence>
<evidence type="ECO:0000313" key="1">
    <source>
        <dbReference type="EMBL" id="KAJ5161350.1"/>
    </source>
</evidence>
<protein>
    <submittedName>
        <fullName evidence="1">Uncharacterized protein</fullName>
    </submittedName>
</protein>
<reference evidence="1" key="2">
    <citation type="journal article" date="2023" name="IMA Fungus">
        <title>Comparative genomic study of the Penicillium genus elucidates a diverse pangenome and 15 lateral gene transfer events.</title>
        <authorList>
            <person name="Petersen C."/>
            <person name="Sorensen T."/>
            <person name="Nielsen M.R."/>
            <person name="Sondergaard T.E."/>
            <person name="Sorensen J.L."/>
            <person name="Fitzpatrick D.A."/>
            <person name="Frisvad J.C."/>
            <person name="Nielsen K.L."/>
        </authorList>
    </citation>
    <scope>NUCLEOTIDE SEQUENCE</scope>
    <source>
        <strain evidence="1">IBT 21917</strain>
    </source>
</reference>
<accession>A0A9W9I3H8</accession>
<proteinExistence type="predicted"/>
<keyword evidence="2" id="KW-1185">Reference proteome</keyword>
<name>A0A9W9I3H8_9EURO</name>
<organism evidence="1 2">
    <name type="scientific">Penicillium capsulatum</name>
    <dbReference type="NCBI Taxonomy" id="69766"/>
    <lineage>
        <taxon>Eukaryota</taxon>
        <taxon>Fungi</taxon>
        <taxon>Dikarya</taxon>
        <taxon>Ascomycota</taxon>
        <taxon>Pezizomycotina</taxon>
        <taxon>Eurotiomycetes</taxon>
        <taxon>Eurotiomycetidae</taxon>
        <taxon>Eurotiales</taxon>
        <taxon>Aspergillaceae</taxon>
        <taxon>Penicillium</taxon>
    </lineage>
</organism>
<dbReference type="Proteomes" id="UP001146351">
    <property type="component" value="Unassembled WGS sequence"/>
</dbReference>
<gene>
    <name evidence="1" type="ORF">N7492_006742</name>
</gene>